<name>A0A0K0XUR6_9GAMM</name>
<organism evidence="6 7">
    <name type="scientific">Wenzhouxiangella marina</name>
    <dbReference type="NCBI Taxonomy" id="1579979"/>
    <lineage>
        <taxon>Bacteria</taxon>
        <taxon>Pseudomonadati</taxon>
        <taxon>Pseudomonadota</taxon>
        <taxon>Gammaproteobacteria</taxon>
        <taxon>Chromatiales</taxon>
        <taxon>Wenzhouxiangellaceae</taxon>
        <taxon>Wenzhouxiangella</taxon>
    </lineage>
</organism>
<protein>
    <submittedName>
        <fullName evidence="6">Uncharacterized protein</fullName>
    </submittedName>
</protein>
<accession>A0A0K0XUR6</accession>
<sequence>MNRVSIIGFILLAAIYWTSLWLDPIPYIWIAKFTPMLIAAALVWRRLAALAGPILAIGFVAAAGGDLFLALDRGDYFTAGLACFLVTQIAYSVAFLGRRHGFLARWPWWLPVVAIGLGMFILLRPGLGDSLIPVTIYIAALITMAVSASLVEARPGRIYAGAVLFVISDALIGIDRFLGSFEHSLKLIIASYFIAQFLILTGALRAFPTRNTNAP</sequence>
<dbReference type="RefSeq" id="WP_049725008.1">
    <property type="nucleotide sequence ID" value="NZ_CP012154.1"/>
</dbReference>
<dbReference type="Proteomes" id="UP000066624">
    <property type="component" value="Chromosome"/>
</dbReference>
<dbReference type="GO" id="GO:0016020">
    <property type="term" value="C:membrane"/>
    <property type="evidence" value="ECO:0007669"/>
    <property type="project" value="UniProtKB-SubCell"/>
</dbReference>
<keyword evidence="3" id="KW-0812">Transmembrane</keyword>
<dbReference type="PANTHER" id="PTHR31885:SF6">
    <property type="entry name" value="GH04784P"/>
    <property type="match status" value="1"/>
</dbReference>
<dbReference type="AlphaFoldDB" id="A0A0K0XUR6"/>
<dbReference type="KEGG" id="wma:WM2015_989"/>
<evidence type="ECO:0000256" key="1">
    <source>
        <dbReference type="ARBA" id="ARBA00004141"/>
    </source>
</evidence>
<dbReference type="InterPro" id="IPR012506">
    <property type="entry name" value="TMEM86B-like"/>
</dbReference>
<proteinExistence type="inferred from homology"/>
<evidence type="ECO:0000256" key="3">
    <source>
        <dbReference type="ARBA" id="ARBA00022692"/>
    </source>
</evidence>
<comment type="subcellular location">
    <subcellularLocation>
        <location evidence="1">Membrane</location>
        <topology evidence="1">Multi-pass membrane protein</topology>
    </subcellularLocation>
</comment>
<comment type="similarity">
    <text evidence="2">Belongs to the TMEM86 family.</text>
</comment>
<reference evidence="6 7" key="1">
    <citation type="submission" date="2015-07" db="EMBL/GenBank/DDBJ databases">
        <authorList>
            <person name="Noorani M."/>
        </authorList>
    </citation>
    <scope>NUCLEOTIDE SEQUENCE [LARGE SCALE GENOMIC DNA]</scope>
    <source>
        <strain evidence="6 7">KCTC 42284</strain>
    </source>
</reference>
<keyword evidence="5" id="KW-0472">Membrane</keyword>
<keyword evidence="4" id="KW-1133">Transmembrane helix</keyword>
<evidence type="ECO:0000256" key="4">
    <source>
        <dbReference type="ARBA" id="ARBA00022989"/>
    </source>
</evidence>
<evidence type="ECO:0000313" key="7">
    <source>
        <dbReference type="Proteomes" id="UP000066624"/>
    </source>
</evidence>
<dbReference type="GO" id="GO:0016787">
    <property type="term" value="F:hydrolase activity"/>
    <property type="evidence" value="ECO:0007669"/>
    <property type="project" value="TreeGrafter"/>
</dbReference>
<dbReference type="PANTHER" id="PTHR31885">
    <property type="entry name" value="GH04784P"/>
    <property type="match status" value="1"/>
</dbReference>
<evidence type="ECO:0000313" key="6">
    <source>
        <dbReference type="EMBL" id="AKS41367.1"/>
    </source>
</evidence>
<evidence type="ECO:0000256" key="5">
    <source>
        <dbReference type="ARBA" id="ARBA00023136"/>
    </source>
</evidence>
<gene>
    <name evidence="6" type="ORF">WM2015_989</name>
</gene>
<keyword evidence="7" id="KW-1185">Reference proteome</keyword>
<dbReference type="EMBL" id="CP012154">
    <property type="protein sequence ID" value="AKS41367.1"/>
    <property type="molecule type" value="Genomic_DNA"/>
</dbReference>
<evidence type="ECO:0000256" key="2">
    <source>
        <dbReference type="ARBA" id="ARBA00007375"/>
    </source>
</evidence>
<dbReference type="Pfam" id="PF07947">
    <property type="entry name" value="YhhN"/>
    <property type="match status" value="1"/>
</dbReference>